<feature type="region of interest" description="Disordered" evidence="1">
    <location>
        <begin position="1"/>
        <end position="82"/>
    </location>
</feature>
<comment type="caution">
    <text evidence="2">The sequence shown here is derived from an EMBL/GenBank/DDBJ whole genome shotgun (WGS) entry which is preliminary data.</text>
</comment>
<gene>
    <name evidence="2" type="ORF">KCU98_g120</name>
</gene>
<feature type="compositionally biased region" description="Polar residues" evidence="1">
    <location>
        <begin position="68"/>
        <end position="81"/>
    </location>
</feature>
<feature type="compositionally biased region" description="Basic residues" evidence="1">
    <location>
        <begin position="1"/>
        <end position="10"/>
    </location>
</feature>
<feature type="non-terminal residue" evidence="2">
    <location>
        <position position="374"/>
    </location>
</feature>
<organism evidence="2 3">
    <name type="scientific">Aureobasidium melanogenum</name>
    <name type="common">Aureobasidium pullulans var. melanogenum</name>
    <dbReference type="NCBI Taxonomy" id="46634"/>
    <lineage>
        <taxon>Eukaryota</taxon>
        <taxon>Fungi</taxon>
        <taxon>Dikarya</taxon>
        <taxon>Ascomycota</taxon>
        <taxon>Pezizomycotina</taxon>
        <taxon>Dothideomycetes</taxon>
        <taxon>Dothideomycetidae</taxon>
        <taxon>Dothideales</taxon>
        <taxon>Saccotheciaceae</taxon>
        <taxon>Aureobasidium</taxon>
    </lineage>
</organism>
<evidence type="ECO:0000313" key="3">
    <source>
        <dbReference type="Proteomes" id="UP000729357"/>
    </source>
</evidence>
<evidence type="ECO:0000256" key="1">
    <source>
        <dbReference type="SAM" id="MobiDB-lite"/>
    </source>
</evidence>
<keyword evidence="3" id="KW-1185">Reference proteome</keyword>
<dbReference type="Proteomes" id="UP000729357">
    <property type="component" value="Unassembled WGS sequence"/>
</dbReference>
<accession>A0A9P8G6I2</accession>
<dbReference type="InterPro" id="IPR024047">
    <property type="entry name" value="MM3350-like_sf"/>
</dbReference>
<evidence type="ECO:0000313" key="2">
    <source>
        <dbReference type="EMBL" id="KAG9991626.1"/>
    </source>
</evidence>
<feature type="compositionally biased region" description="Acidic residues" evidence="1">
    <location>
        <begin position="35"/>
        <end position="63"/>
    </location>
</feature>
<sequence>MAERRPKRQRISLGGPAVDASFEDYLTGKTTEKSSEDEEEIDQENVNPEDELEDEEFDEDEPEPQPGPSRTASTTSTNAPITNPRDLVLRIHAHQNNTPSNSAKDIFYLVQVWSLFGEVPVEVTRLLRVPAVLLFEQFSEAICATLDWTEIHLWKFSLEPRPKTAAKKNKYPDERKEIANIRDCGPGGMHNLGADVSSSKDLDSKKVRLMDIWNATQAPEVRNLKMFFTYDCYGDWSTAAITFMGVAAEGLQAADLGIKVKKGQAIWCAGGSGASVPVDVPEDEFDEWEAETNKHEWKIDDVNKHLAEIKVKEREDLKMHSLLSLIPLPDTLTVPLNFCVALAAGRSNISFALISKASIILSATFGAAAALNVV</sequence>
<dbReference type="AlphaFoldDB" id="A0A9P8G6I2"/>
<dbReference type="EMBL" id="JAHFXS010000001">
    <property type="protein sequence ID" value="KAG9991626.1"/>
    <property type="molecule type" value="Genomic_DNA"/>
</dbReference>
<dbReference type="SUPFAM" id="SSF159941">
    <property type="entry name" value="MM3350-like"/>
    <property type="match status" value="1"/>
</dbReference>
<reference evidence="2" key="1">
    <citation type="journal article" date="2021" name="J Fungi (Basel)">
        <title>Virulence traits and population genomics of the black yeast Aureobasidium melanogenum.</title>
        <authorList>
            <person name="Cernosa A."/>
            <person name="Sun X."/>
            <person name="Gostincar C."/>
            <person name="Fang C."/>
            <person name="Gunde-Cimerman N."/>
            <person name="Song Z."/>
        </authorList>
    </citation>
    <scope>NUCLEOTIDE SEQUENCE</scope>
    <source>
        <strain evidence="2">EXF-9298</strain>
    </source>
</reference>
<proteinExistence type="predicted"/>
<name>A0A9P8G6I2_AURME</name>
<reference evidence="2" key="2">
    <citation type="submission" date="2021-08" db="EMBL/GenBank/DDBJ databases">
        <authorList>
            <person name="Gostincar C."/>
            <person name="Sun X."/>
            <person name="Song Z."/>
            <person name="Gunde-Cimerman N."/>
        </authorList>
    </citation>
    <scope>NUCLEOTIDE SEQUENCE</scope>
    <source>
        <strain evidence="2">EXF-9298</strain>
    </source>
</reference>
<dbReference type="Gene3D" id="3.10.290.30">
    <property type="entry name" value="MM3350-like"/>
    <property type="match status" value="1"/>
</dbReference>
<protein>
    <submittedName>
        <fullName evidence="2">Uncharacterized protein</fullName>
    </submittedName>
</protein>